<feature type="region of interest" description="Disordered" evidence="1">
    <location>
        <begin position="84"/>
        <end position="115"/>
    </location>
</feature>
<feature type="compositionally biased region" description="Low complexity" evidence="1">
    <location>
        <begin position="84"/>
        <end position="96"/>
    </location>
</feature>
<sequence>MSKSQIAMLQSYGRSFLAAAIALYLAGVTEWQSYLSALVAAFAPVAIRYMNKNDIAFGKGATPESLAKQAVDIAEMVVKQAPKAKTASAPAAPAKKAPAKKAPAKKSTAKKTSSK</sequence>
<organism evidence="2">
    <name type="scientific">uncultured Caudovirales phage</name>
    <dbReference type="NCBI Taxonomy" id="2100421"/>
    <lineage>
        <taxon>Viruses</taxon>
        <taxon>Duplodnaviria</taxon>
        <taxon>Heunggongvirae</taxon>
        <taxon>Uroviricota</taxon>
        <taxon>Caudoviricetes</taxon>
        <taxon>Peduoviridae</taxon>
        <taxon>Maltschvirus</taxon>
        <taxon>Maltschvirus maltsch</taxon>
    </lineage>
</organism>
<gene>
    <name evidence="2" type="ORF">UFOVP359_44</name>
</gene>
<evidence type="ECO:0000313" key="2">
    <source>
        <dbReference type="EMBL" id="CAB5221738.1"/>
    </source>
</evidence>
<protein>
    <submittedName>
        <fullName evidence="2">Uncharacterized protein</fullName>
    </submittedName>
</protein>
<proteinExistence type="predicted"/>
<feature type="compositionally biased region" description="Basic residues" evidence="1">
    <location>
        <begin position="97"/>
        <end position="115"/>
    </location>
</feature>
<name>A0A6J7WY02_9CAUD</name>
<evidence type="ECO:0000256" key="1">
    <source>
        <dbReference type="SAM" id="MobiDB-lite"/>
    </source>
</evidence>
<reference evidence="2" key="1">
    <citation type="submission" date="2020-05" db="EMBL/GenBank/DDBJ databases">
        <authorList>
            <person name="Chiriac C."/>
            <person name="Salcher M."/>
            <person name="Ghai R."/>
            <person name="Kavagutti S V."/>
        </authorList>
    </citation>
    <scope>NUCLEOTIDE SEQUENCE</scope>
</reference>
<accession>A0A6J7WY02</accession>
<dbReference type="EMBL" id="LR798295">
    <property type="protein sequence ID" value="CAB5221738.1"/>
    <property type="molecule type" value="Genomic_DNA"/>
</dbReference>